<evidence type="ECO:0000313" key="4">
    <source>
        <dbReference type="Proteomes" id="UP000182258"/>
    </source>
</evidence>
<dbReference type="InterPro" id="IPR012422">
    <property type="entry name" value="Cyt_c_oxidase_su4_bac-aa3"/>
</dbReference>
<protein>
    <submittedName>
        <fullName evidence="3">Aa3 type cytochrome c oxidase subunit IV</fullName>
    </submittedName>
</protein>
<keyword evidence="1" id="KW-1133">Transmembrane helix</keyword>
<dbReference type="InterPro" id="IPR036596">
    <property type="entry name" value="Cyt-C_aa3_sf"/>
</dbReference>
<evidence type="ECO:0000259" key="2">
    <source>
        <dbReference type="Pfam" id="PF07835"/>
    </source>
</evidence>
<feature type="domain" description="Cytochrome c oxidase subunit IV bacterial aa3 type" evidence="2">
    <location>
        <begin position="10"/>
        <end position="52"/>
    </location>
</feature>
<evidence type="ECO:0000313" key="3">
    <source>
        <dbReference type="EMBL" id="SFC96666.1"/>
    </source>
</evidence>
<dbReference type="Pfam" id="PF07835">
    <property type="entry name" value="COX4_pro_2"/>
    <property type="match status" value="1"/>
</dbReference>
<dbReference type="Proteomes" id="UP000182258">
    <property type="component" value="Unassembled WGS sequence"/>
</dbReference>
<organism evidence="3 4">
    <name type="scientific">Devosia psychrophila</name>
    <dbReference type="NCBI Taxonomy" id="728005"/>
    <lineage>
        <taxon>Bacteria</taxon>
        <taxon>Pseudomonadati</taxon>
        <taxon>Pseudomonadota</taxon>
        <taxon>Alphaproteobacteria</taxon>
        <taxon>Hyphomicrobiales</taxon>
        <taxon>Devosiaceae</taxon>
        <taxon>Devosia</taxon>
    </lineage>
</organism>
<accession>A0A1I1NGW0</accession>
<dbReference type="EMBL" id="FOMB01000016">
    <property type="protein sequence ID" value="SFC96666.1"/>
    <property type="molecule type" value="Genomic_DNA"/>
</dbReference>
<dbReference type="Gene3D" id="1.20.5.160">
    <property type="entry name" value="Bacterial aa3 type cytochrome c oxidase subunit IV"/>
    <property type="match status" value="1"/>
</dbReference>
<dbReference type="OrthoDB" id="9812071at2"/>
<name>A0A1I1NGW0_9HYPH</name>
<keyword evidence="1" id="KW-0812">Transmembrane</keyword>
<keyword evidence="1" id="KW-0472">Membrane</keyword>
<feature type="transmembrane region" description="Helical" evidence="1">
    <location>
        <begin position="28"/>
        <end position="53"/>
    </location>
</feature>
<reference evidence="3 4" key="1">
    <citation type="submission" date="2016-10" db="EMBL/GenBank/DDBJ databases">
        <authorList>
            <person name="de Groot N.N."/>
        </authorList>
    </citation>
    <scope>NUCLEOTIDE SEQUENCE [LARGE SCALE GENOMIC DNA]</scope>
    <source>
        <strain evidence="3 4">CGMCC 1.10210</strain>
    </source>
</reference>
<dbReference type="SUPFAM" id="SSF81469">
    <property type="entry name" value="Bacterial aa3 type cytochrome c oxidase subunit IV"/>
    <property type="match status" value="1"/>
</dbReference>
<dbReference type="AlphaFoldDB" id="A0A1I1NGW0"/>
<evidence type="ECO:0000256" key="1">
    <source>
        <dbReference type="SAM" id="Phobius"/>
    </source>
</evidence>
<dbReference type="STRING" id="728005.SAMN04488059_11618"/>
<sequence length="55" mass="6196">MATEHRPEHHAELQVESPMDYAQHEATYGAFLTAVKWAIIGTAVTLVVLYFLIKP</sequence>
<dbReference type="RefSeq" id="WP_082101990.1">
    <property type="nucleotide sequence ID" value="NZ_FOMB01000016.1"/>
</dbReference>
<gene>
    <name evidence="3" type="ORF">SAMN04488059_11618</name>
</gene>
<proteinExistence type="predicted"/>